<proteinExistence type="predicted"/>
<dbReference type="RefSeq" id="WP_382234169.1">
    <property type="nucleotide sequence ID" value="NZ_JBHTCC010000002.1"/>
</dbReference>
<dbReference type="InterPro" id="IPR036259">
    <property type="entry name" value="MFS_trans_sf"/>
</dbReference>
<evidence type="ECO:0000313" key="9">
    <source>
        <dbReference type="Proteomes" id="UP001596379"/>
    </source>
</evidence>
<dbReference type="PANTHER" id="PTHR43124">
    <property type="entry name" value="PURINE EFFLUX PUMP PBUE"/>
    <property type="match status" value="1"/>
</dbReference>
<dbReference type="Pfam" id="PF07690">
    <property type="entry name" value="MFS_1"/>
    <property type="match status" value="1"/>
</dbReference>
<feature type="transmembrane region" description="Helical" evidence="6">
    <location>
        <begin position="142"/>
        <end position="164"/>
    </location>
</feature>
<feature type="transmembrane region" description="Helical" evidence="6">
    <location>
        <begin position="291"/>
        <end position="307"/>
    </location>
</feature>
<evidence type="ECO:0000256" key="6">
    <source>
        <dbReference type="SAM" id="Phobius"/>
    </source>
</evidence>
<protein>
    <submittedName>
        <fullName evidence="8">MFS transporter</fullName>
    </submittedName>
</protein>
<dbReference type="InterPro" id="IPR050189">
    <property type="entry name" value="MFS_Efflux_Transporters"/>
</dbReference>
<keyword evidence="3 6" id="KW-0812">Transmembrane</keyword>
<sequence>MPADDTATPSASPIPPLAIPALSLAAFGSAISLRVTDPLLPRLASEFGMSLGNVSYVITVFSIAYGFSQLFFGPVGDRFGKYLVIAWACLACAVTALLCALAPNYPLLIVARLMAGATAAAIIPLSMAWIGDVVPYGDRQPVLAQFLIGQIVGISAGVLLGGLAADYFNWRLPFFGIAFYFVFVSLTLFAFNRKLPSYAVTTHKVAGSALQRMINEFGQVLAKPWARVVLITVFLEGAFLYGAFAFIASHLHRVHHLSLTNAAALVMLYGLGGFLYATTSRRLVRSLGEKGLSRWGGIIVAAAYLTIGLAPDWRWAIPACFAAGLGFYMLHNTLQMNATQMAPERRGAAVSTFAACFFLGQSAGVGLAGFAVEQWGTGAVICIGAIGVVLTGLTFSHLKQAS</sequence>
<keyword evidence="4 6" id="KW-1133">Transmembrane helix</keyword>
<feature type="transmembrane region" description="Helical" evidence="6">
    <location>
        <begin position="228"/>
        <end position="247"/>
    </location>
</feature>
<dbReference type="PROSITE" id="PS50850">
    <property type="entry name" value="MFS"/>
    <property type="match status" value="1"/>
</dbReference>
<keyword evidence="2" id="KW-1003">Cell membrane</keyword>
<keyword evidence="9" id="KW-1185">Reference proteome</keyword>
<feature type="transmembrane region" description="Helical" evidence="6">
    <location>
        <begin position="259"/>
        <end position="279"/>
    </location>
</feature>
<feature type="transmembrane region" description="Helical" evidence="6">
    <location>
        <begin position="378"/>
        <end position="398"/>
    </location>
</feature>
<feature type="transmembrane region" description="Helical" evidence="6">
    <location>
        <begin position="82"/>
        <end position="103"/>
    </location>
</feature>
<evidence type="ECO:0000256" key="4">
    <source>
        <dbReference type="ARBA" id="ARBA00022989"/>
    </source>
</evidence>
<dbReference type="InterPro" id="IPR020846">
    <property type="entry name" value="MFS_dom"/>
</dbReference>
<dbReference type="Proteomes" id="UP001596379">
    <property type="component" value="Unassembled WGS sequence"/>
</dbReference>
<feature type="domain" description="Major facilitator superfamily (MFS) profile" evidence="7">
    <location>
        <begin position="18"/>
        <end position="402"/>
    </location>
</feature>
<dbReference type="EMBL" id="JBHTCC010000002">
    <property type="protein sequence ID" value="MFC7298753.1"/>
    <property type="molecule type" value="Genomic_DNA"/>
</dbReference>
<dbReference type="SUPFAM" id="SSF103473">
    <property type="entry name" value="MFS general substrate transporter"/>
    <property type="match status" value="1"/>
</dbReference>
<evidence type="ECO:0000313" key="8">
    <source>
        <dbReference type="EMBL" id="MFC7298753.1"/>
    </source>
</evidence>
<feature type="transmembrane region" description="Helical" evidence="6">
    <location>
        <begin position="313"/>
        <end position="330"/>
    </location>
</feature>
<feature type="transmembrane region" description="Helical" evidence="6">
    <location>
        <begin position="56"/>
        <end position="75"/>
    </location>
</feature>
<dbReference type="PANTHER" id="PTHR43124:SF3">
    <property type="entry name" value="CHLORAMPHENICOL EFFLUX PUMP RV0191"/>
    <property type="match status" value="1"/>
</dbReference>
<reference evidence="9" key="1">
    <citation type="journal article" date="2019" name="Int. J. Syst. Evol. Microbiol.">
        <title>The Global Catalogue of Microorganisms (GCM) 10K type strain sequencing project: providing services to taxonomists for standard genome sequencing and annotation.</title>
        <authorList>
            <consortium name="The Broad Institute Genomics Platform"/>
            <consortium name="The Broad Institute Genome Sequencing Center for Infectious Disease"/>
            <person name="Wu L."/>
            <person name="Ma J."/>
        </authorList>
    </citation>
    <scope>NUCLEOTIDE SEQUENCE [LARGE SCALE GENOMIC DNA]</scope>
    <source>
        <strain evidence="9">CCUG 36956</strain>
    </source>
</reference>
<evidence type="ECO:0000256" key="2">
    <source>
        <dbReference type="ARBA" id="ARBA00022475"/>
    </source>
</evidence>
<dbReference type="Gene3D" id="1.20.1250.20">
    <property type="entry name" value="MFS general substrate transporter like domains"/>
    <property type="match status" value="1"/>
</dbReference>
<name>A0ABW2J6M6_9BURK</name>
<accession>A0ABW2J6M6</accession>
<dbReference type="CDD" id="cd17324">
    <property type="entry name" value="MFS_NepI_like"/>
    <property type="match status" value="1"/>
</dbReference>
<organism evidence="8 9">
    <name type="scientific">Herminiimonas aquatilis</name>
    <dbReference type="NCBI Taxonomy" id="345342"/>
    <lineage>
        <taxon>Bacteria</taxon>
        <taxon>Pseudomonadati</taxon>
        <taxon>Pseudomonadota</taxon>
        <taxon>Betaproteobacteria</taxon>
        <taxon>Burkholderiales</taxon>
        <taxon>Oxalobacteraceae</taxon>
        <taxon>Herminiimonas</taxon>
    </lineage>
</organism>
<feature type="transmembrane region" description="Helical" evidence="6">
    <location>
        <begin position="350"/>
        <end position="372"/>
    </location>
</feature>
<gene>
    <name evidence="8" type="ORF">ACFQO0_09950</name>
</gene>
<dbReference type="InterPro" id="IPR011701">
    <property type="entry name" value="MFS"/>
</dbReference>
<feature type="transmembrane region" description="Helical" evidence="6">
    <location>
        <begin position="109"/>
        <end position="130"/>
    </location>
</feature>
<evidence type="ECO:0000256" key="5">
    <source>
        <dbReference type="ARBA" id="ARBA00023136"/>
    </source>
</evidence>
<feature type="transmembrane region" description="Helical" evidence="6">
    <location>
        <begin position="170"/>
        <end position="191"/>
    </location>
</feature>
<comment type="subcellular location">
    <subcellularLocation>
        <location evidence="1">Cell membrane</location>
        <topology evidence="1">Multi-pass membrane protein</topology>
    </subcellularLocation>
</comment>
<keyword evidence="5 6" id="KW-0472">Membrane</keyword>
<evidence type="ECO:0000256" key="3">
    <source>
        <dbReference type="ARBA" id="ARBA00022692"/>
    </source>
</evidence>
<evidence type="ECO:0000259" key="7">
    <source>
        <dbReference type="PROSITE" id="PS50850"/>
    </source>
</evidence>
<evidence type="ECO:0000256" key="1">
    <source>
        <dbReference type="ARBA" id="ARBA00004651"/>
    </source>
</evidence>
<comment type="caution">
    <text evidence="8">The sequence shown here is derived from an EMBL/GenBank/DDBJ whole genome shotgun (WGS) entry which is preliminary data.</text>
</comment>